<feature type="transmembrane region" description="Helical" evidence="2">
    <location>
        <begin position="25"/>
        <end position="43"/>
    </location>
</feature>
<evidence type="ECO:0000313" key="3">
    <source>
        <dbReference type="EMBL" id="TFK87872.1"/>
    </source>
</evidence>
<accession>A0A5C3PF69</accession>
<name>A0A5C3PF69_9APHY</name>
<dbReference type="AlphaFoldDB" id="A0A5C3PF69"/>
<protein>
    <submittedName>
        <fullName evidence="3">Uncharacterized protein</fullName>
    </submittedName>
</protein>
<evidence type="ECO:0000256" key="2">
    <source>
        <dbReference type="SAM" id="Phobius"/>
    </source>
</evidence>
<sequence length="150" mass="17246">MRSEVVVAVRDDEESSADAVRPVVGTYYGILCAGVCSLTVLIQRRRRLRHRLRRPPRRPPRGQAWPTATCPSLRALPLPLLRSPRRLQTSPRAPNRPRRTPRNDSVGIFSSMDRVSFRTRAVSTTILRAMSRYMLRPILLPLRPLFLLKR</sequence>
<gene>
    <name evidence="3" type="ORF">K466DRAFT_95568</name>
</gene>
<proteinExistence type="predicted"/>
<keyword evidence="4" id="KW-1185">Reference proteome</keyword>
<reference evidence="3 4" key="1">
    <citation type="journal article" date="2019" name="Nat. Ecol. Evol.">
        <title>Megaphylogeny resolves global patterns of mushroom evolution.</title>
        <authorList>
            <person name="Varga T."/>
            <person name="Krizsan K."/>
            <person name="Foldi C."/>
            <person name="Dima B."/>
            <person name="Sanchez-Garcia M."/>
            <person name="Sanchez-Ramirez S."/>
            <person name="Szollosi G.J."/>
            <person name="Szarkandi J.G."/>
            <person name="Papp V."/>
            <person name="Albert L."/>
            <person name="Andreopoulos W."/>
            <person name="Angelini C."/>
            <person name="Antonin V."/>
            <person name="Barry K.W."/>
            <person name="Bougher N.L."/>
            <person name="Buchanan P."/>
            <person name="Buyck B."/>
            <person name="Bense V."/>
            <person name="Catcheside P."/>
            <person name="Chovatia M."/>
            <person name="Cooper J."/>
            <person name="Damon W."/>
            <person name="Desjardin D."/>
            <person name="Finy P."/>
            <person name="Geml J."/>
            <person name="Haridas S."/>
            <person name="Hughes K."/>
            <person name="Justo A."/>
            <person name="Karasinski D."/>
            <person name="Kautmanova I."/>
            <person name="Kiss B."/>
            <person name="Kocsube S."/>
            <person name="Kotiranta H."/>
            <person name="LaButti K.M."/>
            <person name="Lechner B.E."/>
            <person name="Liimatainen K."/>
            <person name="Lipzen A."/>
            <person name="Lukacs Z."/>
            <person name="Mihaltcheva S."/>
            <person name="Morgado L.N."/>
            <person name="Niskanen T."/>
            <person name="Noordeloos M.E."/>
            <person name="Ohm R.A."/>
            <person name="Ortiz-Santana B."/>
            <person name="Ovrebo C."/>
            <person name="Racz N."/>
            <person name="Riley R."/>
            <person name="Savchenko A."/>
            <person name="Shiryaev A."/>
            <person name="Soop K."/>
            <person name="Spirin V."/>
            <person name="Szebenyi C."/>
            <person name="Tomsovsky M."/>
            <person name="Tulloss R.E."/>
            <person name="Uehling J."/>
            <person name="Grigoriev I.V."/>
            <person name="Vagvolgyi C."/>
            <person name="Papp T."/>
            <person name="Martin F.M."/>
            <person name="Miettinen O."/>
            <person name="Hibbett D.S."/>
            <person name="Nagy L.G."/>
        </authorList>
    </citation>
    <scope>NUCLEOTIDE SEQUENCE [LARGE SCALE GENOMIC DNA]</scope>
    <source>
        <strain evidence="3 4">HHB13444</strain>
    </source>
</reference>
<evidence type="ECO:0000256" key="1">
    <source>
        <dbReference type="SAM" id="MobiDB-lite"/>
    </source>
</evidence>
<dbReference type="InParanoid" id="A0A5C3PF69"/>
<keyword evidence="2" id="KW-1133">Transmembrane helix</keyword>
<dbReference type="EMBL" id="ML211135">
    <property type="protein sequence ID" value="TFK87872.1"/>
    <property type="molecule type" value="Genomic_DNA"/>
</dbReference>
<organism evidence="3 4">
    <name type="scientific">Polyporus arcularius HHB13444</name>
    <dbReference type="NCBI Taxonomy" id="1314778"/>
    <lineage>
        <taxon>Eukaryota</taxon>
        <taxon>Fungi</taxon>
        <taxon>Dikarya</taxon>
        <taxon>Basidiomycota</taxon>
        <taxon>Agaricomycotina</taxon>
        <taxon>Agaricomycetes</taxon>
        <taxon>Polyporales</taxon>
        <taxon>Polyporaceae</taxon>
        <taxon>Polyporus</taxon>
    </lineage>
</organism>
<keyword evidence="2" id="KW-0812">Transmembrane</keyword>
<keyword evidence="2" id="KW-0472">Membrane</keyword>
<feature type="region of interest" description="Disordered" evidence="1">
    <location>
        <begin position="84"/>
        <end position="106"/>
    </location>
</feature>
<evidence type="ECO:0000313" key="4">
    <source>
        <dbReference type="Proteomes" id="UP000308197"/>
    </source>
</evidence>
<dbReference type="Proteomes" id="UP000308197">
    <property type="component" value="Unassembled WGS sequence"/>
</dbReference>
<feature type="compositionally biased region" description="Low complexity" evidence="1">
    <location>
        <begin position="84"/>
        <end position="93"/>
    </location>
</feature>